<gene>
    <name evidence="1" type="ORF">MRATA1EN1_LOCUS14062</name>
</gene>
<keyword evidence="2" id="KW-1185">Reference proteome</keyword>
<protein>
    <submittedName>
        <fullName evidence="1">Uncharacterized protein</fullName>
    </submittedName>
</protein>
<evidence type="ECO:0000313" key="1">
    <source>
        <dbReference type="EMBL" id="CAI9165100.1"/>
    </source>
</evidence>
<accession>A0ABN8YU34</accession>
<organism evidence="1 2">
    <name type="scientific">Rangifer tarandus platyrhynchus</name>
    <name type="common">Svalbard reindeer</name>
    <dbReference type="NCBI Taxonomy" id="3082113"/>
    <lineage>
        <taxon>Eukaryota</taxon>
        <taxon>Metazoa</taxon>
        <taxon>Chordata</taxon>
        <taxon>Craniata</taxon>
        <taxon>Vertebrata</taxon>
        <taxon>Euteleostomi</taxon>
        <taxon>Mammalia</taxon>
        <taxon>Eutheria</taxon>
        <taxon>Laurasiatheria</taxon>
        <taxon>Artiodactyla</taxon>
        <taxon>Ruminantia</taxon>
        <taxon>Pecora</taxon>
        <taxon>Cervidae</taxon>
        <taxon>Odocoileinae</taxon>
        <taxon>Rangifer</taxon>
    </lineage>
</organism>
<name>A0ABN8YU34_RANTA</name>
<reference evidence="1" key="1">
    <citation type="submission" date="2023-04" db="EMBL/GenBank/DDBJ databases">
        <authorList>
            <consortium name="ELIXIR-Norway"/>
        </authorList>
    </citation>
    <scope>NUCLEOTIDE SEQUENCE [LARGE SCALE GENOMIC DNA]</scope>
</reference>
<proteinExistence type="predicted"/>
<dbReference type="Proteomes" id="UP001176941">
    <property type="component" value="Chromosome 24"/>
</dbReference>
<evidence type="ECO:0000313" key="2">
    <source>
        <dbReference type="Proteomes" id="UP001176941"/>
    </source>
</evidence>
<dbReference type="EMBL" id="OX459960">
    <property type="protein sequence ID" value="CAI9165100.1"/>
    <property type="molecule type" value="Genomic_DNA"/>
</dbReference>
<sequence>MLAGQARGEAEARKGALAQVCGGRVRLHGERREGLLARQRARLLRGLGRGRALAARAPALLGAQAAGAGRDGGRAVTRVGRCLVKPPAVPGPPAGLGREEVCLVGLSLIFSYSF</sequence>